<reference evidence="6 7" key="1">
    <citation type="submission" date="2019-03" db="EMBL/GenBank/DDBJ databases">
        <title>Genomic Encyclopedia of Type Strains, Phase III (KMG-III): the genomes of soil and plant-associated and newly described type strains.</title>
        <authorList>
            <person name="Whitman W."/>
        </authorList>
    </citation>
    <scope>NUCLEOTIDE SEQUENCE [LARGE SCALE GENOMIC DNA]</scope>
    <source>
        <strain evidence="6 7">VKM Ac-2527</strain>
    </source>
</reference>
<organism evidence="6 7">
    <name type="scientific">Kribbella caucasensis</name>
    <dbReference type="NCBI Taxonomy" id="2512215"/>
    <lineage>
        <taxon>Bacteria</taxon>
        <taxon>Bacillati</taxon>
        <taxon>Actinomycetota</taxon>
        <taxon>Actinomycetes</taxon>
        <taxon>Propionibacteriales</taxon>
        <taxon>Kribbellaceae</taxon>
        <taxon>Kribbella</taxon>
    </lineage>
</organism>
<comment type="similarity">
    <text evidence="2">Belongs to the bacterial solute-binding protein 1 family.</text>
</comment>
<dbReference type="PANTHER" id="PTHR43649">
    <property type="entry name" value="ARABINOSE-BINDING PROTEIN-RELATED"/>
    <property type="match status" value="1"/>
</dbReference>
<comment type="caution">
    <text evidence="6">The sequence shown here is derived from an EMBL/GenBank/DDBJ whole genome shotgun (WGS) entry which is preliminary data.</text>
</comment>
<evidence type="ECO:0000313" key="7">
    <source>
        <dbReference type="Proteomes" id="UP000295388"/>
    </source>
</evidence>
<sequence>MKRHLTTTLAATAALALLTACGGGGDSGSGQTADGKQILKVALWNYATTPEFKAIIEGFENANPDIDVEPVDILADDYSEKVTTMLAGGDSTDVLTMKNVIDYSRFGTRGQLVPLTDEAKKLDPAKQSGLDAYDLDGKYYALPYRQDFWVLYYNKTLLKQAGVAESKLQNLSWDGYATLAKSLTKGDGANKVYGAHQHTWRSVVQATAAAQAGGDLLGGDYGFFKDQYRMTLDLQQGGTLMPWATASSQKITYDTMFATGKAALMPMGTWYASRLLADTKSGKTKVEWGMAPLPQRATDGKVTTFGSPTAFAVNKNSKHTDAAKKFVEWAASEAGATAVAKAGVTPSLQTQAILDTYFALPGVPNDAVAKSAFKPGEVVLEMPVGDKSSDVDQILVEEHELIMTGEKSLDDGLAEMSKRVKNEVG</sequence>
<dbReference type="AlphaFoldDB" id="A0A4V6PT68"/>
<dbReference type="InterPro" id="IPR050490">
    <property type="entry name" value="Bact_solute-bd_prot1"/>
</dbReference>
<evidence type="ECO:0000256" key="5">
    <source>
        <dbReference type="SAM" id="SignalP"/>
    </source>
</evidence>
<protein>
    <submittedName>
        <fullName evidence="6">Multiple sugar transport system substrate-binding protein</fullName>
    </submittedName>
</protein>
<dbReference type="EMBL" id="SNWQ01000003">
    <property type="protein sequence ID" value="TDO51402.1"/>
    <property type="molecule type" value="Genomic_DNA"/>
</dbReference>
<accession>A0A4V6PT68</accession>
<proteinExistence type="inferred from homology"/>
<feature type="chain" id="PRO_5039583963" evidence="5">
    <location>
        <begin position="23"/>
        <end position="425"/>
    </location>
</feature>
<name>A0A4V6PT68_9ACTN</name>
<dbReference type="GO" id="GO:0030313">
    <property type="term" value="C:cell envelope"/>
    <property type="evidence" value="ECO:0007669"/>
    <property type="project" value="UniProtKB-SubCell"/>
</dbReference>
<evidence type="ECO:0000256" key="3">
    <source>
        <dbReference type="ARBA" id="ARBA00022448"/>
    </source>
</evidence>
<dbReference type="Pfam" id="PF01547">
    <property type="entry name" value="SBP_bac_1"/>
    <property type="match status" value="1"/>
</dbReference>
<dbReference type="RefSeq" id="WP_133799354.1">
    <property type="nucleotide sequence ID" value="NZ_SNWQ01000003.1"/>
</dbReference>
<dbReference type="CDD" id="cd13585">
    <property type="entry name" value="PBP2_TMBP_like"/>
    <property type="match status" value="1"/>
</dbReference>
<gene>
    <name evidence="6" type="ORF">EV643_103139</name>
</gene>
<dbReference type="OrthoDB" id="2510110at2"/>
<dbReference type="Gene3D" id="3.40.190.10">
    <property type="entry name" value="Periplasmic binding protein-like II"/>
    <property type="match status" value="1"/>
</dbReference>
<keyword evidence="7" id="KW-1185">Reference proteome</keyword>
<keyword evidence="4 5" id="KW-0732">Signal</keyword>
<keyword evidence="6" id="KW-0762">Sugar transport</keyword>
<dbReference type="InterPro" id="IPR006059">
    <property type="entry name" value="SBP"/>
</dbReference>
<dbReference type="PROSITE" id="PS51257">
    <property type="entry name" value="PROKAR_LIPOPROTEIN"/>
    <property type="match status" value="1"/>
</dbReference>
<comment type="subcellular location">
    <subcellularLocation>
        <location evidence="1">Cell envelope</location>
    </subcellularLocation>
</comment>
<dbReference type="SUPFAM" id="SSF53850">
    <property type="entry name" value="Periplasmic binding protein-like II"/>
    <property type="match status" value="1"/>
</dbReference>
<evidence type="ECO:0000256" key="4">
    <source>
        <dbReference type="ARBA" id="ARBA00022729"/>
    </source>
</evidence>
<evidence type="ECO:0000256" key="1">
    <source>
        <dbReference type="ARBA" id="ARBA00004196"/>
    </source>
</evidence>
<dbReference type="PANTHER" id="PTHR43649:SF31">
    <property type="entry name" value="SN-GLYCEROL-3-PHOSPHATE-BINDING PERIPLASMIC PROTEIN UGPB"/>
    <property type="match status" value="1"/>
</dbReference>
<keyword evidence="3" id="KW-0813">Transport</keyword>
<dbReference type="Proteomes" id="UP000295388">
    <property type="component" value="Unassembled WGS sequence"/>
</dbReference>
<feature type="signal peptide" evidence="5">
    <location>
        <begin position="1"/>
        <end position="22"/>
    </location>
</feature>
<evidence type="ECO:0000313" key="6">
    <source>
        <dbReference type="EMBL" id="TDO51402.1"/>
    </source>
</evidence>
<evidence type="ECO:0000256" key="2">
    <source>
        <dbReference type="ARBA" id="ARBA00008520"/>
    </source>
</evidence>